<protein>
    <submittedName>
        <fullName evidence="4">TonB domain/peptidase M56 domain protein</fullName>
    </submittedName>
</protein>
<evidence type="ECO:0000259" key="3">
    <source>
        <dbReference type="Pfam" id="PF05569"/>
    </source>
</evidence>
<feature type="coiled-coil region" evidence="1">
    <location>
        <begin position="481"/>
        <end position="508"/>
    </location>
</feature>
<dbReference type="PANTHER" id="PTHR34978:SF3">
    <property type="entry name" value="SLR0241 PROTEIN"/>
    <property type="match status" value="1"/>
</dbReference>
<dbReference type="Proteomes" id="UP000036520">
    <property type="component" value="Chromosome"/>
</dbReference>
<keyword evidence="2" id="KW-1133">Transmembrane helix</keyword>
<evidence type="ECO:0000256" key="2">
    <source>
        <dbReference type="SAM" id="Phobius"/>
    </source>
</evidence>
<feature type="transmembrane region" description="Helical" evidence="2">
    <location>
        <begin position="48"/>
        <end position="68"/>
    </location>
</feature>
<dbReference type="CDD" id="cd07341">
    <property type="entry name" value="M56_BlaR1_MecR1_like"/>
    <property type="match status" value="1"/>
</dbReference>
<dbReference type="STRING" id="320787.CA2015_1303"/>
<dbReference type="Gene3D" id="3.30.2010.10">
    <property type="entry name" value="Metalloproteases ('zincins'), catalytic domain"/>
    <property type="match status" value="1"/>
</dbReference>
<dbReference type="RefSeq" id="WP_048641168.1">
    <property type="nucleotide sequence ID" value="NZ_CP012040.1"/>
</dbReference>
<keyword evidence="5" id="KW-1185">Reference proteome</keyword>
<keyword evidence="1" id="KW-0175">Coiled coil</keyword>
<dbReference type="EMBL" id="CP012040">
    <property type="protein sequence ID" value="AKP50750.1"/>
    <property type="molecule type" value="Genomic_DNA"/>
</dbReference>
<feature type="transmembrane region" description="Helical" evidence="2">
    <location>
        <begin position="181"/>
        <end position="201"/>
    </location>
</feature>
<dbReference type="InterPro" id="IPR008756">
    <property type="entry name" value="Peptidase_M56"/>
</dbReference>
<proteinExistence type="predicted"/>
<dbReference type="PANTHER" id="PTHR34978">
    <property type="entry name" value="POSSIBLE SENSOR-TRANSDUCER PROTEIN BLAR"/>
    <property type="match status" value="1"/>
</dbReference>
<dbReference type="KEGG" id="camu:CA2015_1303"/>
<evidence type="ECO:0000313" key="4">
    <source>
        <dbReference type="EMBL" id="AKP50750.1"/>
    </source>
</evidence>
<feature type="transmembrane region" description="Helical" evidence="2">
    <location>
        <begin position="111"/>
        <end position="128"/>
    </location>
</feature>
<evidence type="ECO:0000256" key="1">
    <source>
        <dbReference type="SAM" id="Coils"/>
    </source>
</evidence>
<evidence type="ECO:0000313" key="5">
    <source>
        <dbReference type="Proteomes" id="UP000036520"/>
    </source>
</evidence>
<accession>A0A0H4PC91</accession>
<keyword evidence="2" id="KW-0812">Transmembrane</keyword>
<gene>
    <name evidence="4" type="ORF">CA2015_1303</name>
</gene>
<dbReference type="InterPro" id="IPR052173">
    <property type="entry name" value="Beta-lactam_resp_regulator"/>
</dbReference>
<organism evidence="4 5">
    <name type="scientific">Cyclobacterium amurskyense</name>
    <dbReference type="NCBI Taxonomy" id="320787"/>
    <lineage>
        <taxon>Bacteria</taxon>
        <taxon>Pseudomonadati</taxon>
        <taxon>Bacteroidota</taxon>
        <taxon>Cytophagia</taxon>
        <taxon>Cytophagales</taxon>
        <taxon>Cyclobacteriaceae</taxon>
        <taxon>Cyclobacterium</taxon>
    </lineage>
</organism>
<dbReference type="Pfam" id="PF05569">
    <property type="entry name" value="Peptidase_M56"/>
    <property type="match status" value="1"/>
</dbReference>
<name>A0A0H4PC91_9BACT</name>
<feature type="transmembrane region" description="Helical" evidence="2">
    <location>
        <begin position="221"/>
        <end position="243"/>
    </location>
</feature>
<reference evidence="4 5" key="1">
    <citation type="submission" date="2015-07" db="EMBL/GenBank/DDBJ databases">
        <authorList>
            <person name="Kim K.M."/>
        </authorList>
    </citation>
    <scope>NUCLEOTIDE SEQUENCE [LARGE SCALE GENOMIC DNA]</scope>
    <source>
        <strain evidence="4 5">KCTC 12363</strain>
    </source>
</reference>
<keyword evidence="2" id="KW-0472">Membrane</keyword>
<feature type="transmembrane region" description="Helical" evidence="2">
    <location>
        <begin position="13"/>
        <end position="36"/>
    </location>
</feature>
<dbReference type="OrthoDB" id="15218at2"/>
<feature type="transmembrane region" description="Helical" evidence="2">
    <location>
        <begin position="313"/>
        <end position="335"/>
    </location>
</feature>
<sequence>MKTDWLNQYILEVLGWTLAHSLWQLLLVAGILWLLFRIEAFKSPQRRYSLGLSALFVILCLFTGTFIYEYELNNLPIDQEIVVPVNALASEKLAVNALSFPEILSRKIEGALPYMVYFWLTGVMVYFFRHAGNFVALQQLKARAEEKVPQPLIQSANKIKQQFAIQFPVDFKLSREIRVPITYGILKPVILIPIGLMVQLSPAQLEAIIAHELAHIRRHDFAINLVQAALEILFFYHPAFWWINTLVKEAREHVADDMAIASGVKSIDLAHALAMVANQATEQSPELAMAAHSSKFPLLNRIKRMLGKEPARFSYSPLITKTMLLTLIFSAILLIGNANEDQASKERWLSTALETEFELSSQYLFDTLQKPVQVARPQVIVEEEVEIIASPEPVENVHEEEITRTFNKSNKTTMVMDSLPNPPVLNLTAAPVLDFQHGFSDSSRVVNITSILSEFGDSIQFFARNIAVFQGDTSVLSQSQREKLNAKIEVLQLKMANSQKVLEQKMKEWEKEFQPKMEEFERKMEAWQKENEPRLKEFEEKMELWAKEQAEKLKLLEKEQELKEKENKEK</sequence>
<feature type="domain" description="Peptidase M56" evidence="3">
    <location>
        <begin position="24"/>
        <end position="303"/>
    </location>
</feature>
<dbReference type="AlphaFoldDB" id="A0A0H4PC91"/>